<dbReference type="PANTHER" id="PTHR31389:SF4">
    <property type="entry name" value="LD39211P"/>
    <property type="match status" value="1"/>
</dbReference>
<proteinExistence type="predicted"/>
<dbReference type="Proteomes" id="UP000288716">
    <property type="component" value="Unassembled WGS sequence"/>
</dbReference>
<evidence type="ECO:0000313" key="2">
    <source>
        <dbReference type="Proteomes" id="UP000288716"/>
    </source>
</evidence>
<dbReference type="EMBL" id="NCKV01000003">
    <property type="protein sequence ID" value="RWS32024.1"/>
    <property type="molecule type" value="Genomic_DNA"/>
</dbReference>
<keyword evidence="2" id="KW-1185">Reference proteome</keyword>
<dbReference type="AlphaFoldDB" id="A0A443SWZ1"/>
<reference evidence="1 2" key="1">
    <citation type="journal article" date="2018" name="Gigascience">
        <title>Genomes of trombidid mites reveal novel predicted allergens and laterally-transferred genes associated with secondary metabolism.</title>
        <authorList>
            <person name="Dong X."/>
            <person name="Chaisiri K."/>
            <person name="Xia D."/>
            <person name="Armstrong S.D."/>
            <person name="Fang Y."/>
            <person name="Donnelly M.J."/>
            <person name="Kadowaki T."/>
            <person name="McGarry J.W."/>
            <person name="Darby A.C."/>
            <person name="Makepeace B.L."/>
        </authorList>
    </citation>
    <scope>NUCLEOTIDE SEQUENCE [LARGE SCALE GENOMIC DNA]</scope>
    <source>
        <strain evidence="1">UoL-UT</strain>
    </source>
</reference>
<accession>A0A443SWZ1</accession>
<dbReference type="OrthoDB" id="6414280at2759"/>
<name>A0A443SWZ1_9ACAR</name>
<gene>
    <name evidence="1" type="ORF">B4U80_11628</name>
</gene>
<dbReference type="VEuPathDB" id="VectorBase:LDEU000020"/>
<dbReference type="STRING" id="299467.A0A443SWZ1"/>
<evidence type="ECO:0000313" key="1">
    <source>
        <dbReference type="EMBL" id="RWS32024.1"/>
    </source>
</evidence>
<dbReference type="InterPro" id="IPR012444">
    <property type="entry name" value="DUF1647"/>
</dbReference>
<comment type="caution">
    <text evidence="1">The sequence shown here is derived from an EMBL/GenBank/DDBJ whole genome shotgun (WGS) entry which is preliminary data.</text>
</comment>
<protein>
    <submittedName>
        <fullName evidence="1">Uncharacterized protein</fullName>
    </submittedName>
</protein>
<dbReference type="PANTHER" id="PTHR31389">
    <property type="entry name" value="LD39211P"/>
    <property type="match status" value="1"/>
</dbReference>
<organism evidence="1 2">
    <name type="scientific">Leptotrombidium deliense</name>
    <dbReference type="NCBI Taxonomy" id="299467"/>
    <lineage>
        <taxon>Eukaryota</taxon>
        <taxon>Metazoa</taxon>
        <taxon>Ecdysozoa</taxon>
        <taxon>Arthropoda</taxon>
        <taxon>Chelicerata</taxon>
        <taxon>Arachnida</taxon>
        <taxon>Acari</taxon>
        <taxon>Acariformes</taxon>
        <taxon>Trombidiformes</taxon>
        <taxon>Prostigmata</taxon>
        <taxon>Anystina</taxon>
        <taxon>Parasitengona</taxon>
        <taxon>Trombiculoidea</taxon>
        <taxon>Trombiculidae</taxon>
        <taxon>Leptotrombidium</taxon>
    </lineage>
</organism>
<dbReference type="Pfam" id="PF07801">
    <property type="entry name" value="DUF1647"/>
    <property type="match status" value="1"/>
</dbReference>
<sequence>MSFACQMRIKGILLLMLCIFITSVFYCLVGDQKPSFENFVSETHRQLSQPLIKLRDVVVAPVAEKSSYYLSNNNQENKEELSEKYLRELGFGEATSTNTDLWKNISLPVFVTAVKSGEIQLVKGFIKSIQEFYPTANLLLYGLDLDDEDINLINKVCNISTTCSLRKFNFERFPSHVNDLNLYAFRPVILQQVLNETGAALWLDPYYYVVPEGITKAKKVISDARKEGIISWTIQQPTTAMTHPGMFDFFRTQREKYFFHRMVEPSSIIIYNTPRIHLQLMLPWVRCALTQDCISPIGAQRFGCRFNKKPMYRYSGCHHYDMSALNVVLGFMFNYSEKAYVAREKEKFFKRISMEEVNQIDNDYSDLFNRLKSDSTQNATSASSTYFKRFKRFIRM</sequence>